<dbReference type="PANTHER" id="PTHR43875:SF1">
    <property type="entry name" value="OSMOPROTECTIVE COMPOUNDS UPTAKE ATP-BINDING PROTEIN GGTA"/>
    <property type="match status" value="1"/>
</dbReference>
<name>A0A1I2MRI4_9CLOT</name>
<dbReference type="SMART" id="SM00382">
    <property type="entry name" value="AAA"/>
    <property type="match status" value="1"/>
</dbReference>
<evidence type="ECO:0000256" key="1">
    <source>
        <dbReference type="ARBA" id="ARBA00022448"/>
    </source>
</evidence>
<dbReference type="STRING" id="1529.SAMN04487885_11662"/>
<dbReference type="InterPro" id="IPR027417">
    <property type="entry name" value="P-loop_NTPase"/>
</dbReference>
<dbReference type="InterPro" id="IPR003439">
    <property type="entry name" value="ABC_transporter-like_ATP-bd"/>
</dbReference>
<organism evidence="8 9">
    <name type="scientific">Clostridium cadaveris</name>
    <dbReference type="NCBI Taxonomy" id="1529"/>
    <lineage>
        <taxon>Bacteria</taxon>
        <taxon>Bacillati</taxon>
        <taxon>Bacillota</taxon>
        <taxon>Clostridia</taxon>
        <taxon>Eubacteriales</taxon>
        <taxon>Clostridiaceae</taxon>
        <taxon>Clostridium</taxon>
    </lineage>
</organism>
<dbReference type="Gene3D" id="2.40.50.100">
    <property type="match status" value="1"/>
</dbReference>
<dbReference type="RefSeq" id="WP_051196190.1">
    <property type="nucleotide sequence ID" value="NZ_CABMJC010000002.1"/>
</dbReference>
<keyword evidence="4 8" id="KW-0067">ATP-binding</keyword>
<dbReference type="PROSITE" id="PS50893">
    <property type="entry name" value="ABC_TRANSPORTER_2"/>
    <property type="match status" value="1"/>
</dbReference>
<evidence type="ECO:0000256" key="2">
    <source>
        <dbReference type="ARBA" id="ARBA00022475"/>
    </source>
</evidence>
<keyword evidence="2" id="KW-1003">Cell membrane</keyword>
<dbReference type="GO" id="GO:0055052">
    <property type="term" value="C:ATP-binding cassette (ABC) transporter complex, substrate-binding subunit-containing"/>
    <property type="evidence" value="ECO:0007669"/>
    <property type="project" value="TreeGrafter"/>
</dbReference>
<keyword evidence="9" id="KW-1185">Reference proteome</keyword>
<evidence type="ECO:0000313" key="10">
    <source>
        <dbReference type="Proteomes" id="UP000246114"/>
    </source>
</evidence>
<reference evidence="8 9" key="1">
    <citation type="submission" date="2016-10" db="EMBL/GenBank/DDBJ databases">
        <authorList>
            <person name="de Groot N.N."/>
        </authorList>
    </citation>
    <scope>NUCLEOTIDE SEQUENCE [LARGE SCALE GENOMIC DNA]</scope>
    <source>
        <strain evidence="8 9">NLAE-zl-G419</strain>
    </source>
</reference>
<evidence type="ECO:0000256" key="5">
    <source>
        <dbReference type="ARBA" id="ARBA00023136"/>
    </source>
</evidence>
<proteinExistence type="predicted"/>
<keyword evidence="5" id="KW-0472">Membrane</keyword>
<dbReference type="eggNOG" id="COG3842">
    <property type="taxonomic scope" value="Bacteria"/>
</dbReference>
<sequence length="350" mass="39710">MKIVLKNLYKKFDEITAVNDVNVIVENGEFISILGPSGCGKSTLLFMISGLIEESGGEIFFDNLNVKDIPTEERGIGMVFQNYSLYPHMTVKENILFPLKVKKMKKKDKEEVLKPIVSLLKLENLLNRKPNQLSGGQQQRVAIGRALIKKPSILLMDEPFSNLDEKLRVEMREEIKAIQRKVGITTLFVTHDQEEAMSISDKILLMKDGQVMQYCNGEELYRKPESIFAASFIGRPKINLVKGKIINNVFQGEGLKFNVPSIENMDDVEIGIRPENIVPDKNGNINGQLIEEKVLGKDVISVIECSERRLSLVYGNHIHCMDGDGKFKVKSFHIYKDNKLIGDVFYEDEE</sequence>
<dbReference type="Proteomes" id="UP000246114">
    <property type="component" value="Unassembled WGS sequence"/>
</dbReference>
<dbReference type="GeneID" id="90544459"/>
<dbReference type="InterPro" id="IPR047641">
    <property type="entry name" value="ABC_transpr_MalK/UgpC-like"/>
</dbReference>
<dbReference type="PANTHER" id="PTHR43875">
    <property type="entry name" value="MALTODEXTRIN IMPORT ATP-BINDING PROTEIN MSMX"/>
    <property type="match status" value="1"/>
</dbReference>
<dbReference type="GO" id="GO:0005524">
    <property type="term" value="F:ATP binding"/>
    <property type="evidence" value="ECO:0007669"/>
    <property type="project" value="UniProtKB-KW"/>
</dbReference>
<dbReference type="CDD" id="cd03259">
    <property type="entry name" value="ABC_Carb_Solutes_like"/>
    <property type="match status" value="1"/>
</dbReference>
<dbReference type="InterPro" id="IPR017871">
    <property type="entry name" value="ABC_transporter-like_CS"/>
</dbReference>
<evidence type="ECO:0000313" key="9">
    <source>
        <dbReference type="Proteomes" id="UP000182135"/>
    </source>
</evidence>
<keyword evidence="3" id="KW-0547">Nucleotide-binding</keyword>
<dbReference type="Gene3D" id="3.40.50.300">
    <property type="entry name" value="P-loop containing nucleotide triphosphate hydrolases"/>
    <property type="match status" value="1"/>
</dbReference>
<keyword evidence="1" id="KW-0813">Transport</keyword>
<dbReference type="FunFam" id="3.40.50.300:FF:000042">
    <property type="entry name" value="Maltose/maltodextrin ABC transporter, ATP-binding protein"/>
    <property type="match status" value="1"/>
</dbReference>
<gene>
    <name evidence="7" type="ORF">DBY38_08730</name>
    <name evidence="8" type="ORF">SAMN04487885_11662</name>
</gene>
<dbReference type="SUPFAM" id="SSF50331">
    <property type="entry name" value="MOP-like"/>
    <property type="match status" value="1"/>
</dbReference>
<dbReference type="OrthoDB" id="9802264at2"/>
<dbReference type="Proteomes" id="UP000182135">
    <property type="component" value="Unassembled WGS sequence"/>
</dbReference>
<evidence type="ECO:0000313" key="7">
    <source>
        <dbReference type="EMBL" id="PWL52951.1"/>
    </source>
</evidence>
<dbReference type="EMBL" id="QAMZ01000043">
    <property type="protein sequence ID" value="PWL52951.1"/>
    <property type="molecule type" value="Genomic_DNA"/>
</dbReference>
<dbReference type="SUPFAM" id="SSF52540">
    <property type="entry name" value="P-loop containing nucleoside triphosphate hydrolases"/>
    <property type="match status" value="1"/>
</dbReference>
<evidence type="ECO:0000256" key="3">
    <source>
        <dbReference type="ARBA" id="ARBA00022741"/>
    </source>
</evidence>
<accession>A0A1I2MRI4</accession>
<evidence type="ECO:0000313" key="8">
    <source>
        <dbReference type="EMBL" id="SFF94062.1"/>
    </source>
</evidence>
<dbReference type="InterPro" id="IPR003593">
    <property type="entry name" value="AAA+_ATPase"/>
</dbReference>
<keyword evidence="8" id="KW-0762">Sugar transport</keyword>
<dbReference type="InterPro" id="IPR008995">
    <property type="entry name" value="Mo/tungstate-bd_C_term_dom"/>
</dbReference>
<evidence type="ECO:0000259" key="6">
    <source>
        <dbReference type="PROSITE" id="PS50893"/>
    </source>
</evidence>
<dbReference type="PROSITE" id="PS00211">
    <property type="entry name" value="ABC_TRANSPORTER_1"/>
    <property type="match status" value="1"/>
</dbReference>
<reference evidence="7 10" key="2">
    <citation type="submission" date="2018-03" db="EMBL/GenBank/DDBJ databases">
        <title>The uncultured portion of the human microbiome is neutrally assembled.</title>
        <authorList>
            <person name="Jeraldo P."/>
            <person name="Boardman L."/>
            <person name="White B.A."/>
            <person name="Nelson H."/>
            <person name="Goldenfeld N."/>
            <person name="Chia N."/>
        </authorList>
    </citation>
    <scope>NUCLEOTIDE SEQUENCE [LARGE SCALE GENOMIC DNA]</scope>
    <source>
        <strain evidence="7">CIM:MAG 903</strain>
    </source>
</reference>
<feature type="domain" description="ABC transporter" evidence="6">
    <location>
        <begin position="3"/>
        <end position="233"/>
    </location>
</feature>
<evidence type="ECO:0000256" key="4">
    <source>
        <dbReference type="ARBA" id="ARBA00022840"/>
    </source>
</evidence>
<dbReference type="GO" id="GO:0016887">
    <property type="term" value="F:ATP hydrolysis activity"/>
    <property type="evidence" value="ECO:0007669"/>
    <property type="project" value="InterPro"/>
</dbReference>
<dbReference type="AlphaFoldDB" id="A0A1I2MRI4"/>
<dbReference type="GO" id="GO:0015408">
    <property type="term" value="F:ABC-type ferric iron transporter activity"/>
    <property type="evidence" value="ECO:0007669"/>
    <property type="project" value="InterPro"/>
</dbReference>
<dbReference type="InterPro" id="IPR015853">
    <property type="entry name" value="ABC_transpr_FbpC"/>
</dbReference>
<dbReference type="EMBL" id="FOOE01000016">
    <property type="protein sequence ID" value="SFF94062.1"/>
    <property type="molecule type" value="Genomic_DNA"/>
</dbReference>
<protein>
    <submittedName>
        <fullName evidence="7">ABC transporter ATP-binding protein</fullName>
    </submittedName>
    <submittedName>
        <fullName evidence="8">Multiple sugar transport system ATP-binding protein</fullName>
    </submittedName>
</protein>
<dbReference type="Pfam" id="PF00005">
    <property type="entry name" value="ABC_tran"/>
    <property type="match status" value="1"/>
</dbReference>